<dbReference type="Pfam" id="PF07732">
    <property type="entry name" value="Cu-oxidase_3"/>
    <property type="match status" value="1"/>
</dbReference>
<dbReference type="InterPro" id="IPR008972">
    <property type="entry name" value="Cupredoxin"/>
</dbReference>
<dbReference type="InterPro" id="IPR033138">
    <property type="entry name" value="Cu_oxidase_CS"/>
</dbReference>
<keyword evidence="10" id="KW-0732">Signal</keyword>
<dbReference type="CDD" id="cd13854">
    <property type="entry name" value="CuRO_1_MaLCC_like"/>
    <property type="match status" value="1"/>
</dbReference>
<dbReference type="Pfam" id="PF07731">
    <property type="entry name" value="Cu-oxidase_2"/>
    <property type="match status" value="1"/>
</dbReference>
<dbReference type="GO" id="GO:0046274">
    <property type="term" value="P:lignin catabolic process"/>
    <property type="evidence" value="ECO:0007669"/>
    <property type="project" value="UniProtKB-KW"/>
</dbReference>
<dbReference type="Gene3D" id="2.60.40.420">
    <property type="entry name" value="Cupredoxins - blue copper proteins"/>
    <property type="match status" value="3"/>
</dbReference>
<dbReference type="SUPFAM" id="SSF49503">
    <property type="entry name" value="Cupredoxins"/>
    <property type="match status" value="3"/>
</dbReference>
<dbReference type="Pfam" id="PF00394">
    <property type="entry name" value="Cu-oxidase"/>
    <property type="match status" value="1"/>
</dbReference>
<evidence type="ECO:0000259" key="11">
    <source>
        <dbReference type="Pfam" id="PF00394"/>
    </source>
</evidence>
<protein>
    <recommendedName>
        <fullName evidence="4">laccase</fullName>
        <ecNumber evidence="4">1.10.3.2</ecNumber>
    </recommendedName>
</protein>
<proteinExistence type="inferred from homology"/>
<evidence type="ECO:0000313" key="14">
    <source>
        <dbReference type="EMBL" id="USW57406.1"/>
    </source>
</evidence>
<name>A0A9Q9EN43_9PEZI</name>
<keyword evidence="7" id="KW-0186">Copper</keyword>
<feature type="chain" id="PRO_5040161434" description="laccase" evidence="10">
    <location>
        <begin position="22"/>
        <end position="606"/>
    </location>
</feature>
<sequence>MRSSTITFVLGALGFLTPGLCNPVPEPLEFLNEYGALEVIDPYASDALVRRTPQTSGDTACKNGANTRACWSNGFTISTDFDAKSPNTGRDVVYNLEITNTTAAPDGYNRLVMAINGQIPGPTLYAEWGDRMIINVKNSLQHNGTSMHWHGLRQLNTCQHDGVNGITECPIAPGQTKQYIIRCTQHGTSWYHSHYSAQYADGVVGAIVINGPATSNYDSDLGTMTFTDWFEQTAFFNNVRALHSTTGPPEPESGLINGTMRRDDGSGAYHVTKVTKGKRFRLRLINVGVDNHFHISIDQHNFTVITSDFVPIKPYVTKSVSLQIGQRADIIIKADQAVGNYWLRADIGTACGRNAMAGRLLSIIRYDGAPVANPTQATSEITKSTACYDETVRPYVNNTVPSSEFAAAVSNIELDFNSTTTASGGALVQWLIDGSDMLVDWSNPTLGDVLQQNYTFENKDNVIEIVQQPNKWTFWVIQTKQGDFVNLPHPIHLHGHDFYVMGSGAGLWDGSTAGLTFENPPRRDTATLPAGGYLIIGFPADNPGMWLMHCHIPWHVGAGLSLQFLERKSEIASALGNLGDYQKTCDSWRTWWNGPDRIYGMDDSGL</sequence>
<dbReference type="CDD" id="cd13901">
    <property type="entry name" value="CuRO_3_MaLCC_like"/>
    <property type="match status" value="1"/>
</dbReference>
<keyword evidence="9" id="KW-0439">Lignin degradation</keyword>
<accession>A0A9Q9EN43</accession>
<dbReference type="EMBL" id="CP099426">
    <property type="protein sequence ID" value="USW57406.1"/>
    <property type="molecule type" value="Genomic_DNA"/>
</dbReference>
<keyword evidence="8" id="KW-0325">Glycoprotein</keyword>
<dbReference type="InterPro" id="IPR001117">
    <property type="entry name" value="Cu-oxidase_2nd"/>
</dbReference>
<feature type="domain" description="Plastocyanin-like" evidence="12">
    <location>
        <begin position="441"/>
        <end position="568"/>
    </location>
</feature>
<dbReference type="PROSITE" id="PS00080">
    <property type="entry name" value="MULTICOPPER_OXIDASE2"/>
    <property type="match status" value="1"/>
</dbReference>
<keyword evidence="15" id="KW-1185">Reference proteome</keyword>
<dbReference type="FunFam" id="2.60.40.420:FF:000021">
    <property type="entry name" value="Extracellular dihydrogeodin oxidase/laccase"/>
    <property type="match status" value="1"/>
</dbReference>
<dbReference type="CDD" id="cd13880">
    <property type="entry name" value="CuRO_2_MaLCC_like"/>
    <property type="match status" value="1"/>
</dbReference>
<dbReference type="GO" id="GO:0005507">
    <property type="term" value="F:copper ion binding"/>
    <property type="evidence" value="ECO:0007669"/>
    <property type="project" value="InterPro"/>
</dbReference>
<feature type="domain" description="Plastocyanin-like" evidence="11">
    <location>
        <begin position="223"/>
        <end position="369"/>
    </location>
</feature>
<organism evidence="14 15">
    <name type="scientific">Septoria linicola</name>
    <dbReference type="NCBI Taxonomy" id="215465"/>
    <lineage>
        <taxon>Eukaryota</taxon>
        <taxon>Fungi</taxon>
        <taxon>Dikarya</taxon>
        <taxon>Ascomycota</taxon>
        <taxon>Pezizomycotina</taxon>
        <taxon>Dothideomycetes</taxon>
        <taxon>Dothideomycetidae</taxon>
        <taxon>Mycosphaerellales</taxon>
        <taxon>Mycosphaerellaceae</taxon>
        <taxon>Septoria</taxon>
    </lineage>
</organism>
<dbReference type="PANTHER" id="PTHR11709:SF87">
    <property type="entry name" value="LACCASE"/>
    <property type="match status" value="1"/>
</dbReference>
<dbReference type="InterPro" id="IPR045087">
    <property type="entry name" value="Cu-oxidase_fam"/>
</dbReference>
<dbReference type="EC" id="1.10.3.2" evidence="4"/>
<evidence type="ECO:0000256" key="2">
    <source>
        <dbReference type="ARBA" id="ARBA00001935"/>
    </source>
</evidence>
<evidence type="ECO:0000259" key="13">
    <source>
        <dbReference type="Pfam" id="PF07732"/>
    </source>
</evidence>
<evidence type="ECO:0000256" key="1">
    <source>
        <dbReference type="ARBA" id="ARBA00000349"/>
    </source>
</evidence>
<feature type="signal peptide" evidence="10">
    <location>
        <begin position="1"/>
        <end position="21"/>
    </location>
</feature>
<evidence type="ECO:0000259" key="12">
    <source>
        <dbReference type="Pfam" id="PF07731"/>
    </source>
</evidence>
<dbReference type="OrthoDB" id="2121828at2759"/>
<gene>
    <name evidence="14" type="ORF">Slin15195_G107250</name>
</gene>
<evidence type="ECO:0000256" key="7">
    <source>
        <dbReference type="ARBA" id="ARBA00023008"/>
    </source>
</evidence>
<keyword evidence="6" id="KW-0560">Oxidoreductase</keyword>
<evidence type="ECO:0000256" key="3">
    <source>
        <dbReference type="ARBA" id="ARBA00010609"/>
    </source>
</evidence>
<dbReference type="InterPro" id="IPR011706">
    <property type="entry name" value="Cu-oxidase_C"/>
</dbReference>
<keyword evidence="5" id="KW-0479">Metal-binding</keyword>
<evidence type="ECO:0000256" key="6">
    <source>
        <dbReference type="ARBA" id="ARBA00023002"/>
    </source>
</evidence>
<dbReference type="Proteomes" id="UP001056384">
    <property type="component" value="Chromosome 9"/>
</dbReference>
<evidence type="ECO:0000256" key="10">
    <source>
        <dbReference type="SAM" id="SignalP"/>
    </source>
</evidence>
<evidence type="ECO:0000256" key="5">
    <source>
        <dbReference type="ARBA" id="ARBA00022723"/>
    </source>
</evidence>
<dbReference type="InterPro" id="IPR002355">
    <property type="entry name" value="Cu_oxidase_Cu_BS"/>
</dbReference>
<dbReference type="GO" id="GO:0052716">
    <property type="term" value="F:hydroquinone:oxygen oxidoreductase activity"/>
    <property type="evidence" value="ECO:0007669"/>
    <property type="project" value="UniProtKB-EC"/>
</dbReference>
<evidence type="ECO:0000256" key="4">
    <source>
        <dbReference type="ARBA" id="ARBA00012297"/>
    </source>
</evidence>
<feature type="domain" description="Plastocyanin-like" evidence="13">
    <location>
        <begin position="98"/>
        <end position="212"/>
    </location>
</feature>
<comment type="similarity">
    <text evidence="3">Belongs to the multicopper oxidase family.</text>
</comment>
<dbReference type="FunFam" id="2.60.40.420:FF:000045">
    <property type="entry name" value="Laccase 2"/>
    <property type="match status" value="1"/>
</dbReference>
<dbReference type="PROSITE" id="PS00079">
    <property type="entry name" value="MULTICOPPER_OXIDASE1"/>
    <property type="match status" value="1"/>
</dbReference>
<dbReference type="PANTHER" id="PTHR11709">
    <property type="entry name" value="MULTI-COPPER OXIDASE"/>
    <property type="match status" value="1"/>
</dbReference>
<comment type="cofactor">
    <cofactor evidence="2">
        <name>Cu cation</name>
        <dbReference type="ChEBI" id="CHEBI:23378"/>
    </cofactor>
</comment>
<dbReference type="AlphaFoldDB" id="A0A9Q9EN43"/>
<evidence type="ECO:0000256" key="9">
    <source>
        <dbReference type="ARBA" id="ARBA00023185"/>
    </source>
</evidence>
<evidence type="ECO:0000313" key="15">
    <source>
        <dbReference type="Proteomes" id="UP001056384"/>
    </source>
</evidence>
<reference evidence="14" key="1">
    <citation type="submission" date="2022-06" db="EMBL/GenBank/DDBJ databases">
        <title>Complete genome sequences of two strains of the flax pathogen Septoria linicola.</title>
        <authorList>
            <person name="Lapalu N."/>
            <person name="Simon A."/>
            <person name="Demenou B."/>
            <person name="Paumier D."/>
            <person name="Guillot M.-P."/>
            <person name="Gout L."/>
            <person name="Valade R."/>
        </authorList>
    </citation>
    <scope>NUCLEOTIDE SEQUENCE</scope>
    <source>
        <strain evidence="14">SE15195</strain>
    </source>
</reference>
<evidence type="ECO:0000256" key="8">
    <source>
        <dbReference type="ARBA" id="ARBA00023180"/>
    </source>
</evidence>
<dbReference type="InterPro" id="IPR011707">
    <property type="entry name" value="Cu-oxidase-like_N"/>
</dbReference>
<comment type="catalytic activity">
    <reaction evidence="1">
        <text>4 hydroquinone + O2 = 4 benzosemiquinone + 2 H2O</text>
        <dbReference type="Rhea" id="RHEA:11276"/>
        <dbReference type="ChEBI" id="CHEBI:15377"/>
        <dbReference type="ChEBI" id="CHEBI:15379"/>
        <dbReference type="ChEBI" id="CHEBI:17594"/>
        <dbReference type="ChEBI" id="CHEBI:17977"/>
        <dbReference type="EC" id="1.10.3.2"/>
    </reaction>
</comment>